<evidence type="ECO:0000313" key="2">
    <source>
        <dbReference type="Proteomes" id="UP000316759"/>
    </source>
</evidence>
<keyword evidence="2" id="KW-1185">Reference proteome</keyword>
<organism evidence="1 2">
    <name type="scientific">Fasciola gigantica</name>
    <name type="common">Giant liver fluke</name>
    <dbReference type="NCBI Taxonomy" id="46835"/>
    <lineage>
        <taxon>Eukaryota</taxon>
        <taxon>Metazoa</taxon>
        <taxon>Spiralia</taxon>
        <taxon>Lophotrochozoa</taxon>
        <taxon>Platyhelminthes</taxon>
        <taxon>Trematoda</taxon>
        <taxon>Digenea</taxon>
        <taxon>Plagiorchiida</taxon>
        <taxon>Echinostomata</taxon>
        <taxon>Echinostomatoidea</taxon>
        <taxon>Fasciolidae</taxon>
        <taxon>Fasciola</taxon>
    </lineage>
</organism>
<accession>A0A504Z068</accession>
<dbReference type="EMBL" id="SUNJ01005111">
    <property type="protein sequence ID" value="TPP63877.1"/>
    <property type="molecule type" value="Genomic_DNA"/>
</dbReference>
<protein>
    <submittedName>
        <fullName evidence="1">Uncharacterized protein</fullName>
    </submittedName>
</protein>
<dbReference type="Proteomes" id="UP000316759">
    <property type="component" value="Unassembled WGS sequence"/>
</dbReference>
<comment type="caution">
    <text evidence="1">The sequence shown here is derived from an EMBL/GenBank/DDBJ whole genome shotgun (WGS) entry which is preliminary data.</text>
</comment>
<name>A0A504Z068_FASGI</name>
<evidence type="ECO:0000313" key="1">
    <source>
        <dbReference type="EMBL" id="TPP63877.1"/>
    </source>
</evidence>
<sequence length="424" mass="47598">MNLYFLKSPPSASSNEYTNITFPVDSMISHFQFRDLNIRSEEDSSSNLDEPNSVHLSYRIGFRRFGCLVRSSLRCTVSGGVQLTNATIGEIGSGMKCPNALNRPTMFSIGRKLVDLNLGDLCGTGNEDSWIDIAVVVSANDEPTQSFIDCATSVEQTVIADSRLRHRIKTPSEYGILKRNRRSNRNITLTIKKDEKTVQLNRPKSVALDFYIPKGTLVSLASLSLTCPKSAVSNKPQCTVKHLRLSNGVYIKFGNVFTTYITDFNSVQQNRIQVNLTKLEATDENKDQMANTLSFEFEVRPTHCMELQSEDAITMHFGGEFDAYSLSEKIKIIVRNEGQPITDFDLKMHINTTDVYPADTVQINVTVRNTELSQCECKLLMLDLHAGPWVTDGELIDVSKQNTKLNKTDLRRMEIRVSKSISVL</sequence>
<gene>
    <name evidence="1" type="ORF">FGIG_04062</name>
</gene>
<reference evidence="1 2" key="1">
    <citation type="submission" date="2019-04" db="EMBL/GenBank/DDBJ databases">
        <title>Annotation for the trematode Fasciola gigantica.</title>
        <authorList>
            <person name="Choi Y.-J."/>
        </authorList>
    </citation>
    <scope>NUCLEOTIDE SEQUENCE [LARGE SCALE GENOMIC DNA]</scope>
    <source>
        <strain evidence="1">Uganda_cow_1</strain>
    </source>
</reference>
<proteinExistence type="predicted"/>
<dbReference type="AlphaFoldDB" id="A0A504Z068"/>